<proteinExistence type="predicted"/>
<dbReference type="InterPro" id="IPR033856">
    <property type="entry name" value="Trp_halogen"/>
</dbReference>
<evidence type="ECO:0000313" key="2">
    <source>
        <dbReference type="Proteomes" id="UP001595548"/>
    </source>
</evidence>
<dbReference type="PANTHER" id="PTHR43747:SF4">
    <property type="entry name" value="FLAVIN-DEPENDENT TRYPTOPHAN HALOGENASE"/>
    <property type="match status" value="1"/>
</dbReference>
<sequence length="495" mass="55619">MKNNIKRIVIAGGGTAGWMTAAMFSEYFKGIMDVILIESDTIGTVGVGEATIPPIRVFHRILNIDEQEFMRATQATFKLGIGFDGWRSENQDYIHSFGKTGKEYWACDFQNFWLRAKELGIECEYGDFCYELQAAKAEKFGVSEKSSINYAYHLDASRYAKYLRSYSEARGVKRIEGLIDNVAINTDSGFIESLQLDSGECVAGDLFIDCTGFRALLIDKVTESRFEDWSHWLKADRAVALQTTLSGPAVPYTKSVAHDAGWRWRIPLQHRVGNGFVYSSQYLGDDQAVEELASSVSGDTVSDPRVIKFKTGRRAEGWSKNCIALGLASGFVEPLESTSIHLVMSSLVRLIKLLPSTGSLSSVAREYNAQTNRELENIRDFIILHYHINGRKGNPYWRDYANMDIPDTLKHRIELFKESGRAFNRDGEVFIAESWVQVMLGQGITPHFYNPIVSAMSKSDLEKLLAGIRQAVDKSVARLPNHNDFVQKYCAAEKP</sequence>
<dbReference type="InterPro" id="IPR050816">
    <property type="entry name" value="Flavin-dep_Halogenase_NPB"/>
</dbReference>
<dbReference type="InterPro" id="IPR006905">
    <property type="entry name" value="Flavin_halogenase"/>
</dbReference>
<comment type="caution">
    <text evidence="1">The sequence shown here is derived from an EMBL/GenBank/DDBJ whole genome shotgun (WGS) entry which is preliminary data.</text>
</comment>
<dbReference type="EC" id="1.14.19.-" evidence="1"/>
<dbReference type="Proteomes" id="UP001595548">
    <property type="component" value="Unassembled WGS sequence"/>
</dbReference>
<keyword evidence="1" id="KW-0560">Oxidoreductase</keyword>
<dbReference type="SUPFAM" id="SSF51905">
    <property type="entry name" value="FAD/NAD(P)-binding domain"/>
    <property type="match status" value="1"/>
</dbReference>
<dbReference type="Gene3D" id="3.50.50.60">
    <property type="entry name" value="FAD/NAD(P)-binding domain"/>
    <property type="match status" value="1"/>
</dbReference>
<dbReference type="RefSeq" id="WP_382415141.1">
    <property type="nucleotide sequence ID" value="NZ_AP031500.1"/>
</dbReference>
<accession>A0ABV7HLI2</accession>
<reference evidence="2" key="1">
    <citation type="journal article" date="2019" name="Int. J. Syst. Evol. Microbiol.">
        <title>The Global Catalogue of Microorganisms (GCM) 10K type strain sequencing project: providing services to taxonomists for standard genome sequencing and annotation.</title>
        <authorList>
            <consortium name="The Broad Institute Genomics Platform"/>
            <consortium name="The Broad Institute Genome Sequencing Center for Infectious Disease"/>
            <person name="Wu L."/>
            <person name="Ma J."/>
        </authorList>
    </citation>
    <scope>NUCLEOTIDE SEQUENCE [LARGE SCALE GENOMIC DNA]</scope>
    <source>
        <strain evidence="2">KCTC 52141</strain>
    </source>
</reference>
<dbReference type="InterPro" id="IPR036188">
    <property type="entry name" value="FAD/NAD-bd_sf"/>
</dbReference>
<dbReference type="PIRSF" id="PIRSF011396">
    <property type="entry name" value="Trp_halogenase"/>
    <property type="match status" value="1"/>
</dbReference>
<gene>
    <name evidence="1" type="ORF">ACFOEB_05870</name>
</gene>
<dbReference type="Pfam" id="PF04820">
    <property type="entry name" value="Trp_halogenase"/>
    <property type="match status" value="1"/>
</dbReference>
<organism evidence="1 2">
    <name type="scientific">Gilvimarinus japonicus</name>
    <dbReference type="NCBI Taxonomy" id="1796469"/>
    <lineage>
        <taxon>Bacteria</taxon>
        <taxon>Pseudomonadati</taxon>
        <taxon>Pseudomonadota</taxon>
        <taxon>Gammaproteobacteria</taxon>
        <taxon>Cellvibrionales</taxon>
        <taxon>Cellvibrionaceae</taxon>
        <taxon>Gilvimarinus</taxon>
    </lineage>
</organism>
<evidence type="ECO:0000313" key="1">
    <source>
        <dbReference type="EMBL" id="MFC3154725.1"/>
    </source>
</evidence>
<dbReference type="PANTHER" id="PTHR43747">
    <property type="entry name" value="FAD-BINDING PROTEIN"/>
    <property type="match status" value="1"/>
</dbReference>
<name>A0ABV7HLI2_9GAMM</name>
<dbReference type="EMBL" id="JBHRTL010000006">
    <property type="protein sequence ID" value="MFC3154725.1"/>
    <property type="molecule type" value="Genomic_DNA"/>
</dbReference>
<protein>
    <submittedName>
        <fullName evidence="1">Tryptophan halogenase family protein</fullName>
        <ecNumber evidence="1">1.14.19.-</ecNumber>
    </submittedName>
</protein>
<dbReference type="GO" id="GO:0016491">
    <property type="term" value="F:oxidoreductase activity"/>
    <property type="evidence" value="ECO:0007669"/>
    <property type="project" value="UniProtKB-KW"/>
</dbReference>
<keyword evidence="2" id="KW-1185">Reference proteome</keyword>